<dbReference type="Pfam" id="PF12146">
    <property type="entry name" value="Hydrolase_4"/>
    <property type="match status" value="1"/>
</dbReference>
<dbReference type="InterPro" id="IPR051044">
    <property type="entry name" value="MAG_DAG_Lipase"/>
</dbReference>
<dbReference type="InterPro" id="IPR022742">
    <property type="entry name" value="Hydrolase_4"/>
</dbReference>
<keyword evidence="2" id="KW-0378">Hydrolase</keyword>
<dbReference type="EMBL" id="CP049886">
    <property type="protein sequence ID" value="QIL46539.1"/>
    <property type="molecule type" value="Genomic_DNA"/>
</dbReference>
<proteinExistence type="predicted"/>
<dbReference type="SUPFAM" id="SSF53474">
    <property type="entry name" value="alpha/beta-Hydrolases"/>
    <property type="match status" value="1"/>
</dbReference>
<dbReference type="Proteomes" id="UP000500890">
    <property type="component" value="Chromosome"/>
</dbReference>
<sequence length="308" mass="34991">MKKNQTFLSSNQAEQINEVLWIPESTSQPKAILQIVHGMAEYIERYQEFAEHLNQYNILVVGHDHLGHGQSVDPTNPKYGYFNQTNSVSHLIEDVYQVTKRTKAAYPNTPYFIMGHSMGSFITRNYLKKYSKQVDGAIIMGTGGKEIGATLIRPLTTVLNKFAPEKINNAIDKMAFGPFGQKFPEHPKPMCWLSLNQTNVDNYLADPLLGKVFTNNGFHTLFQLSSQANKKNWFKTIRKDLPILIISGEDDPVGQYGKGPTTIAADLTNNKFKSVNLLLYPTLRHEILNEENSHMIMRDITNWLTDKL</sequence>
<evidence type="ECO:0000259" key="1">
    <source>
        <dbReference type="Pfam" id="PF12146"/>
    </source>
</evidence>
<evidence type="ECO:0000313" key="2">
    <source>
        <dbReference type="EMBL" id="QIL46539.1"/>
    </source>
</evidence>
<dbReference type="RefSeq" id="WP_166007927.1">
    <property type="nucleotide sequence ID" value="NZ_CP049886.1"/>
</dbReference>
<dbReference type="GO" id="GO:0016787">
    <property type="term" value="F:hydrolase activity"/>
    <property type="evidence" value="ECO:0007669"/>
    <property type="project" value="UniProtKB-KW"/>
</dbReference>
<dbReference type="InterPro" id="IPR029058">
    <property type="entry name" value="AB_hydrolase_fold"/>
</dbReference>
<organism evidence="2 3">
    <name type="scientific">Vagococcus coleopterorum</name>
    <dbReference type="NCBI Taxonomy" id="2714946"/>
    <lineage>
        <taxon>Bacteria</taxon>
        <taxon>Bacillati</taxon>
        <taxon>Bacillota</taxon>
        <taxon>Bacilli</taxon>
        <taxon>Lactobacillales</taxon>
        <taxon>Enterococcaceae</taxon>
        <taxon>Vagococcus</taxon>
    </lineage>
</organism>
<dbReference type="KEGG" id="vah:G7081_05350"/>
<evidence type="ECO:0000313" key="3">
    <source>
        <dbReference type="Proteomes" id="UP000500890"/>
    </source>
</evidence>
<accession>A0A6G8ANJ2</accession>
<name>A0A6G8ANJ2_9ENTE</name>
<protein>
    <submittedName>
        <fullName evidence="2">Alpha/beta hydrolase</fullName>
    </submittedName>
</protein>
<dbReference type="Gene3D" id="3.40.50.1820">
    <property type="entry name" value="alpha/beta hydrolase"/>
    <property type="match status" value="1"/>
</dbReference>
<dbReference type="PANTHER" id="PTHR11614">
    <property type="entry name" value="PHOSPHOLIPASE-RELATED"/>
    <property type="match status" value="1"/>
</dbReference>
<dbReference type="AlphaFoldDB" id="A0A6G8ANJ2"/>
<keyword evidence="3" id="KW-1185">Reference proteome</keyword>
<feature type="domain" description="Serine aminopeptidase S33" evidence="1">
    <location>
        <begin position="28"/>
        <end position="291"/>
    </location>
</feature>
<reference evidence="2 3" key="1">
    <citation type="submission" date="2020-03" db="EMBL/GenBank/DDBJ databases">
        <title>Vagococcus sp. nov., isolated from beetles.</title>
        <authorList>
            <person name="Hyun D.-W."/>
            <person name="Bae J.-W."/>
        </authorList>
    </citation>
    <scope>NUCLEOTIDE SEQUENCE [LARGE SCALE GENOMIC DNA]</scope>
    <source>
        <strain evidence="2 3">HDW17A</strain>
    </source>
</reference>
<gene>
    <name evidence="2" type="ORF">G7081_05350</name>
</gene>